<evidence type="ECO:0000313" key="2">
    <source>
        <dbReference type="EMBL" id="KAJ7663675.1"/>
    </source>
</evidence>
<evidence type="ECO:0000256" key="1">
    <source>
        <dbReference type="SAM" id="MobiDB-lite"/>
    </source>
</evidence>
<gene>
    <name evidence="2" type="ORF">B0H17DRAFT_1211527</name>
</gene>
<evidence type="ECO:0008006" key="4">
    <source>
        <dbReference type="Google" id="ProtNLM"/>
    </source>
</evidence>
<dbReference type="PANTHER" id="PTHR35871:SF1">
    <property type="entry name" value="CXC1-LIKE CYSTEINE CLUSTER ASSOCIATED WITH KDZ TRANSPOSASES DOMAIN-CONTAINING PROTEIN"/>
    <property type="match status" value="1"/>
</dbReference>
<evidence type="ECO:0000313" key="3">
    <source>
        <dbReference type="Proteomes" id="UP001221757"/>
    </source>
</evidence>
<dbReference type="AlphaFoldDB" id="A0AAD7CUI5"/>
<reference evidence="2" key="1">
    <citation type="submission" date="2023-03" db="EMBL/GenBank/DDBJ databases">
        <title>Massive genome expansion in bonnet fungi (Mycena s.s.) driven by repeated elements and novel gene families across ecological guilds.</title>
        <authorList>
            <consortium name="Lawrence Berkeley National Laboratory"/>
            <person name="Harder C.B."/>
            <person name="Miyauchi S."/>
            <person name="Viragh M."/>
            <person name="Kuo A."/>
            <person name="Thoen E."/>
            <person name="Andreopoulos B."/>
            <person name="Lu D."/>
            <person name="Skrede I."/>
            <person name="Drula E."/>
            <person name="Henrissat B."/>
            <person name="Morin E."/>
            <person name="Kohler A."/>
            <person name="Barry K."/>
            <person name="LaButti K."/>
            <person name="Morin E."/>
            <person name="Salamov A."/>
            <person name="Lipzen A."/>
            <person name="Mereny Z."/>
            <person name="Hegedus B."/>
            <person name="Baldrian P."/>
            <person name="Stursova M."/>
            <person name="Weitz H."/>
            <person name="Taylor A."/>
            <person name="Grigoriev I.V."/>
            <person name="Nagy L.G."/>
            <person name="Martin F."/>
            <person name="Kauserud H."/>
        </authorList>
    </citation>
    <scope>NUCLEOTIDE SEQUENCE</scope>
    <source>
        <strain evidence="2">CBHHK067</strain>
    </source>
</reference>
<dbReference type="EMBL" id="JARKIE010000229">
    <property type="protein sequence ID" value="KAJ7663675.1"/>
    <property type="molecule type" value="Genomic_DNA"/>
</dbReference>
<proteinExistence type="predicted"/>
<organism evidence="2 3">
    <name type="scientific">Mycena rosella</name>
    <name type="common">Pink bonnet</name>
    <name type="synonym">Agaricus rosellus</name>
    <dbReference type="NCBI Taxonomy" id="1033263"/>
    <lineage>
        <taxon>Eukaryota</taxon>
        <taxon>Fungi</taxon>
        <taxon>Dikarya</taxon>
        <taxon>Basidiomycota</taxon>
        <taxon>Agaricomycotina</taxon>
        <taxon>Agaricomycetes</taxon>
        <taxon>Agaricomycetidae</taxon>
        <taxon>Agaricales</taxon>
        <taxon>Marasmiineae</taxon>
        <taxon>Mycenaceae</taxon>
        <taxon>Mycena</taxon>
    </lineage>
</organism>
<feature type="region of interest" description="Disordered" evidence="1">
    <location>
        <begin position="74"/>
        <end position="101"/>
    </location>
</feature>
<feature type="region of interest" description="Disordered" evidence="1">
    <location>
        <begin position="1"/>
        <end position="34"/>
    </location>
</feature>
<name>A0AAD7CUI5_MYCRO</name>
<feature type="compositionally biased region" description="Acidic residues" evidence="1">
    <location>
        <begin position="14"/>
        <end position="27"/>
    </location>
</feature>
<feature type="region of interest" description="Disordered" evidence="1">
    <location>
        <begin position="119"/>
        <end position="182"/>
    </location>
</feature>
<sequence>MSDSESDWKSAPDGDSDSDSDLSELEGTDLINSLENELEQEIAALAFMTPYQELTQPISSKDWKKAERNRALGYSGLSDRVIRRKKQEKRENATKKEESLKSAAGMKFVSYFTKISLPAAQEHSRSPSPSPPSSPEPFRNNPVFTGYISDLPSDKPDASSDEADDEGDKPPPTKRVRRKLDVPARMARILAQEERKKEKESGLRDIEKLIGSKRTEFDAGANSLQAHRAHSIQSVLHMVVHNNRKLADASERAAESQGFSAKWGGRLARAWVRHWLRHRTLPVSRRGKHGKVFSLIDDPAICTELRSFVRSNKWAMDPNKLAEFSKNNLVSSAASKYLKHVVNIEMPKGLKKYMDLELFPRLHLKPGRGISLPTAIRWLHCEGFRYTEHKKALYYDGHDRPDVVDYRQTKFLPQMEVYRRRLVEYTVGDVDVQMQKPRGNYVERELVLGAHDEMTAQANDGKKKSWILDGEHALKKKGVGRGMHQSDVILSTVGWLSEASQSMEYGKNYEGYWTGEMFVKQIVDKIIPAFECAHGPGYQLLLMVDNSQGHAAYALDALLPQRMNMNPGGKQAIMRPGWFIKDGEKVSQVMVFPADHPKYPGQAKGMKQPQKV</sequence>
<dbReference type="Proteomes" id="UP001221757">
    <property type="component" value="Unassembled WGS sequence"/>
</dbReference>
<keyword evidence="3" id="KW-1185">Reference proteome</keyword>
<feature type="compositionally biased region" description="Basic and acidic residues" evidence="1">
    <location>
        <begin position="1"/>
        <end position="12"/>
    </location>
</feature>
<accession>A0AAD7CUI5</accession>
<comment type="caution">
    <text evidence="2">The sequence shown here is derived from an EMBL/GenBank/DDBJ whole genome shotgun (WGS) entry which is preliminary data.</text>
</comment>
<feature type="compositionally biased region" description="Basic and acidic residues" evidence="1">
    <location>
        <begin position="88"/>
        <end position="100"/>
    </location>
</feature>
<protein>
    <recommendedName>
        <fullName evidence="4">DDE-1 domain-containing protein</fullName>
    </recommendedName>
</protein>
<dbReference type="PANTHER" id="PTHR35871">
    <property type="entry name" value="EXPRESSED PROTEIN"/>
    <property type="match status" value="1"/>
</dbReference>